<keyword evidence="2" id="KW-1185">Reference proteome</keyword>
<evidence type="ECO:0000313" key="1">
    <source>
        <dbReference type="EMBL" id="MDN4120150.1"/>
    </source>
</evidence>
<dbReference type="Gene3D" id="3.60.20.10">
    <property type="entry name" value="Glutamine Phosphoribosylpyrophosphate, subunit 1, domain 1"/>
    <property type="match status" value="1"/>
</dbReference>
<dbReference type="EMBL" id="JAJHNU010000001">
    <property type="protein sequence ID" value="MDN4120150.1"/>
    <property type="molecule type" value="Genomic_DNA"/>
</dbReference>
<dbReference type="Gene3D" id="3.40.50.620">
    <property type="entry name" value="HUPs"/>
    <property type="match status" value="1"/>
</dbReference>
<accession>A0ABT8EFT8</accession>
<protein>
    <submittedName>
        <fullName evidence="1">Glucosamine 6-phosphate synthetase</fullName>
    </submittedName>
</protein>
<dbReference type="InterPro" id="IPR014729">
    <property type="entry name" value="Rossmann-like_a/b/a_fold"/>
</dbReference>
<name>A0ABT8EFT8_9BURK</name>
<dbReference type="SUPFAM" id="SSF52402">
    <property type="entry name" value="Adenine nucleotide alpha hydrolases-like"/>
    <property type="match status" value="1"/>
</dbReference>
<organism evidence="1 2">
    <name type="scientific">Alcaligenes endophyticus</name>
    <dbReference type="NCBI Taxonomy" id="1929088"/>
    <lineage>
        <taxon>Bacteria</taxon>
        <taxon>Pseudomonadati</taxon>
        <taxon>Pseudomonadota</taxon>
        <taxon>Betaproteobacteria</taxon>
        <taxon>Burkholderiales</taxon>
        <taxon>Alcaligenaceae</taxon>
        <taxon>Alcaligenes</taxon>
    </lineage>
</organism>
<evidence type="ECO:0000313" key="2">
    <source>
        <dbReference type="Proteomes" id="UP001168613"/>
    </source>
</evidence>
<proteinExistence type="predicted"/>
<comment type="caution">
    <text evidence="1">The sequence shown here is derived from an EMBL/GenBank/DDBJ whole genome shotgun (WGS) entry which is preliminary data.</text>
</comment>
<dbReference type="Proteomes" id="UP001168613">
    <property type="component" value="Unassembled WGS sequence"/>
</dbReference>
<gene>
    <name evidence="1" type="ORF">LMS43_02485</name>
</gene>
<dbReference type="RefSeq" id="WP_266122517.1">
    <property type="nucleotide sequence ID" value="NZ_JAJHNU010000001.1"/>
</dbReference>
<sequence length="603" mass="68993">MSALLLRFYYSAKKVDDIWAESSRQLVSRGKNSSALLQANSLSLLHLLKRKSSLGLLSSQVDTSNRLLIAYAGLNNNLEQESTPLVKDDLLLFADGLLLNRPLKPDEFRVSTATNIDLFLDWIAQSVRDGLPLKDAAEAALANVKGNINALLLAPKEGKVLALSNHGSLFYHQDDELLLVASERSWLSGYAAQAVQLFGVHEFNLASATATYKLNITQDFTADTRPLPLFPWQDVLQYKIHHLKRCSRCILPETMPYIRFDVAGVCNYCHTYKKRNQAKNPQRLHELVAPYRRNGDYDCIVPFSGGRDSCFGLHLIVNELKLKPITYTYDWGMVTDVGRRNIALMCGALGVENIVVADDIQKKRRNIAMNFAAWLKHPHLGMLNILTAGDKHFFRYVNKVKEDTGISLNLWGVNPLEVTHFKTGFLGIEPDFERQRVYASGKMGQLRYQSKRFYQMLKSPGYFNSSLWDTWSGEYYRSAAKKADYFHIFDYWQWKEEEINSLLAEYNWELATDTPTTWRIGDGTAGIYNYIYYTLAGFTEHDTFRSNQVREGELTREQALRLVEKENAPCHDNIRWYLASIGFDFQTTIQKINTIPRLHEGLY</sequence>
<reference evidence="1" key="1">
    <citation type="submission" date="2021-11" db="EMBL/GenBank/DDBJ databases">
        <title>Draft genome sequence of Alcaligenes endophyticus type strain CCUG 75668T.</title>
        <authorList>
            <person name="Salva-Serra F."/>
            <person name="Duran R.E."/>
            <person name="Seeger M."/>
            <person name="Moore E.R.B."/>
            <person name="Jaen-Luchoro D."/>
        </authorList>
    </citation>
    <scope>NUCLEOTIDE SEQUENCE</scope>
    <source>
        <strain evidence="1">CCUG 75668</strain>
    </source>
</reference>
<dbReference type="InterPro" id="IPR029055">
    <property type="entry name" value="Ntn_hydrolases_N"/>
</dbReference>